<sequence length="113" mass="12703">MTFPKLRLLFPVLAVAALAGWWLTPHYSQQDESYYVAVFCSISHDNRSRFLDDMQKVIEGGNSDYALKKVVFIPALGKKVVARWMQLTPAAQQRAGDNDATCQQLLSAQQQAK</sequence>
<keyword evidence="2" id="KW-1185">Reference proteome</keyword>
<evidence type="ECO:0000313" key="2">
    <source>
        <dbReference type="Proteomes" id="UP001195624"/>
    </source>
</evidence>
<dbReference type="EMBL" id="JAGGMQ010000001">
    <property type="protein sequence ID" value="MBP2171272.1"/>
    <property type="molecule type" value="Genomic_DNA"/>
</dbReference>
<comment type="caution">
    <text evidence="1">The sequence shown here is derived from an EMBL/GenBank/DDBJ whole genome shotgun (WGS) entry which is preliminary data.</text>
</comment>
<accession>A0ABS4PF61</accession>
<evidence type="ECO:0000313" key="1">
    <source>
        <dbReference type="EMBL" id="MBP2171272.1"/>
    </source>
</evidence>
<dbReference type="RefSeq" id="WP_026111852.1">
    <property type="nucleotide sequence ID" value="NZ_JAGGMQ010000001.1"/>
</dbReference>
<gene>
    <name evidence="1" type="ORF">J2125_004464</name>
</gene>
<dbReference type="Proteomes" id="UP001195624">
    <property type="component" value="Unassembled WGS sequence"/>
</dbReference>
<name>A0ABS4PF61_9GAMM</name>
<protein>
    <submittedName>
        <fullName evidence="1">Uncharacterized protein</fullName>
    </submittedName>
</protein>
<proteinExistence type="predicted"/>
<organism evidence="1 2">
    <name type="scientific">Winslowiella toletana</name>
    <dbReference type="NCBI Taxonomy" id="92490"/>
    <lineage>
        <taxon>Bacteria</taxon>
        <taxon>Pseudomonadati</taxon>
        <taxon>Pseudomonadota</taxon>
        <taxon>Gammaproteobacteria</taxon>
        <taxon>Enterobacterales</taxon>
        <taxon>Erwiniaceae</taxon>
        <taxon>Winslowiella</taxon>
    </lineage>
</organism>
<reference evidence="2" key="1">
    <citation type="submission" date="2023-07" db="EMBL/GenBank/DDBJ databases">
        <title>Genome mining of underrepresented organisms for secondary metabolites.</title>
        <authorList>
            <person name="D'Agostino P.M."/>
        </authorList>
    </citation>
    <scope>NUCLEOTIDE SEQUENCE [LARGE SCALE GENOMIC DNA]</scope>
    <source>
        <strain evidence="2">WS4403</strain>
    </source>
</reference>